<reference key="2">
    <citation type="submission" date="2011-05" db="EMBL/GenBank/DDBJ databases">
        <title>Complete genome sequence of the aerobic marine methanotroph Methylomonas methanica MC09.</title>
        <authorList>
            <person name="Boden R."/>
            <person name="Cunliffe M."/>
            <person name="Scanlan J."/>
            <person name="Moussard H."/>
            <person name="Kits K.D."/>
            <person name="Klotz M."/>
            <person name="Jetten M."/>
            <person name="Vuilleumier S."/>
            <person name="Han J."/>
            <person name="Peters L."/>
            <person name="Mikhailova N."/>
            <person name="Teshima H."/>
            <person name="Tapia R."/>
            <person name="Kyrpides N."/>
            <person name="Ivanova N."/>
            <person name="Pagani I."/>
            <person name="Cheng J.-F."/>
            <person name="Goodwin L."/>
            <person name="Han C."/>
            <person name="Hauser L."/>
            <person name="Land M."/>
            <person name="Lapidus A."/>
            <person name="Lucas S."/>
            <person name="Pitluck S."/>
            <person name="Woyke T."/>
            <person name="Stein L.Y."/>
            <person name="Murrell C."/>
        </authorList>
    </citation>
    <scope>NUCLEOTIDE SEQUENCE</scope>
    <source>
        <strain>MC09</strain>
    </source>
</reference>
<dbReference type="InterPro" id="IPR027417">
    <property type="entry name" value="P-loop_NTPase"/>
</dbReference>
<dbReference type="Proteomes" id="UP000008888">
    <property type="component" value="Chromosome"/>
</dbReference>
<dbReference type="InterPro" id="IPR016024">
    <property type="entry name" value="ARM-type_fold"/>
</dbReference>
<dbReference type="EMBL" id="CP002738">
    <property type="protein sequence ID" value="AEG01729.1"/>
    <property type="molecule type" value="Genomic_DNA"/>
</dbReference>
<dbReference type="SUPFAM" id="SSF52540">
    <property type="entry name" value="P-loop containing nucleoside triphosphate hydrolases"/>
    <property type="match status" value="1"/>
</dbReference>
<feature type="domain" description="ATPase AAA-type core" evidence="1">
    <location>
        <begin position="286"/>
        <end position="405"/>
    </location>
</feature>
<evidence type="ECO:0000313" key="2">
    <source>
        <dbReference type="EMBL" id="AEG01729.1"/>
    </source>
</evidence>
<gene>
    <name evidence="2" type="ordered locus">Metme_3358</name>
</gene>
<dbReference type="CDD" id="cd00009">
    <property type="entry name" value="AAA"/>
    <property type="match status" value="1"/>
</dbReference>
<reference evidence="2 3" key="1">
    <citation type="journal article" date="2011" name="J. Bacteriol.">
        <title>Complete Genome Sequence of the Aerobic Marine Methanotroph Methylomonas methanica MC09.</title>
        <authorList>
            <person name="Boden R."/>
            <person name="Cunliffe M."/>
            <person name="Scanlan J."/>
            <person name="Moussard H."/>
            <person name="Kits K.D."/>
            <person name="Klotz M.G."/>
            <person name="Jetten M.S."/>
            <person name="Vuilleumier S."/>
            <person name="Han J."/>
            <person name="Peters L."/>
            <person name="Mikhailova N."/>
            <person name="Teshima H."/>
            <person name="Tapia R."/>
            <person name="Kyrpides N."/>
            <person name="Ivanova N."/>
            <person name="Pagani I."/>
            <person name="Cheng J.F."/>
            <person name="Goodwin L."/>
            <person name="Han C."/>
            <person name="Hauser L."/>
            <person name="Land M.L."/>
            <person name="Lapidus A."/>
            <person name="Lucas S."/>
            <person name="Pitluck S."/>
            <person name="Woyke T."/>
            <person name="Stein L."/>
            <person name="Murrell J.C."/>
        </authorList>
    </citation>
    <scope>NUCLEOTIDE SEQUENCE [LARGE SCALE GENOMIC DNA]</scope>
    <source>
        <strain evidence="2 3">MC09</strain>
    </source>
</reference>
<dbReference type="HOGENOM" id="CLU_247620_0_0_6"/>
<keyword evidence="3" id="KW-1185">Reference proteome</keyword>
<dbReference type="eggNOG" id="COG5635">
    <property type="taxonomic scope" value="Bacteria"/>
</dbReference>
<organism evidence="2 3">
    <name type="scientific">Methylomonas methanica (strain DSM 25384 / MC09)</name>
    <dbReference type="NCBI Taxonomy" id="857087"/>
    <lineage>
        <taxon>Bacteria</taxon>
        <taxon>Pseudomonadati</taxon>
        <taxon>Pseudomonadota</taxon>
        <taxon>Gammaproteobacteria</taxon>
        <taxon>Methylococcales</taxon>
        <taxon>Methylococcaceae</taxon>
        <taxon>Methylomonas</taxon>
    </lineage>
</organism>
<sequence>MSLAGVRSNRGDHYQTLVAFDWALSILANDNYQWLEVDSTATDASENPIPVDDVVIGCADGSLIACQCKKNQPDFKPWSIADLGDELAKAARFLESNPNSQVKFYSRNDFGDLHKLREHARNLSGDAYQQSLTADHRRTDATLARWLTETLGLTTYDWLQRTSFEVSNEFERAEEILKERLRSLVSNDEIAFDVLWAKLDKLGSRVGNSGSSAPPSHRLSKSDLIDILEKSGATLAPPMSQQQMQQSLASASAVGRSWRRDISGTRLHVDTAAELITAIESTDRAILLSGIPGSGKTCVLLELQEVLDQRNDLAAVFIQTREYASCLTPEARTAHGLPADLVGLIARMADNKPVVIVIDSLDVLSLSRDQLVLDFFLALMDRLLLIPKVTLIAACREFDRKYDRRLAERSWDKVVNTQPLNWDQVVAPIINTFGIDPQTLDSMTQSLLQNPRELAMFADIAKQTGGFNVASSQALSLKYLEIVVQNDSLLGDEAMAALEKIADKMLKTRKLDIVRVQAALPDSMRKRLLSANVLHENQFGSIEFGHQTLLDVLVVSGAQRNDLTLKAFIEQLPAVPFVRPTIRAYVAYLVTGDRGSLRKQLRAVFDSDAAFHIRRLVAESLAELAPQDDDWSLLKHLHSQHRELFTPLYYQAASLEWHRFWLKFLIPDLLQQRDAQSLALHVQRIGLWKNTDPDGVLAFWMLALQQEWVEPEQLAHNLVFQLHDFDFHTPTAAAALIEILLSYPRRDRDFLGRVIAKCVETGGADDALLWRYIAGDIQRDDVLAFHFNQKLRCDPHEFDNQDFLGQRMQQSERLLDLAIDTVEQWSVIYAEHYFGKREWCAHFLNNTAYERAHSQRDMYHASAENVLFGAIEKAIFQHAKHHSSWWQANRQRLCRSRELALRYLAVLALIESPETNLAEVCGLLTDQEMLASDLSYELGNLINAAFIFLQPTAQDAVETAILTLRNDQNLDEKLWIHEARAQLLAVIPAYLRSPTVQATLLAFEKAFGSLIRQGQRHNSPRMSLVTPPFSYDYLLKFSDPTVIRLLLYYSKVSRGQWEYLNHVGGAEQVEWQLREAASRSPVRFMRLLAENWVDIPKRFTDDILDGAATYLAHQFGNLQFDPNQWQPIEQVDPQRLAALILDELQRHPSRWWHCRAAANALEACANVIENQQEADRMIFAAIGFIDLQEHSYNDDRDLIGAGINMARGKITEAVMIVATHWAEKQRPLPELLMPTLKRLARDPQPAIRALILRRLPYLQSHDPDLGWALFHLALADDEPRLWKVAEPCLYYAYHQRFAEVGAVLQRIVCHELGEPLETWGRISALAAFSGYIDFLPFIQQLEALASVDAWKGAATVWTHKDNHARHAEQCMTGIRAGLNQPNGFAITIVRELSSLFDKDQPAICISWDIVDLYFSTYEQDQSDERFRLYGFDEWLNTLSQSHPDESLAAAERFAQFMRGGNHPVYDRGPLSQLLTRLFREAEEREESDHGQMLCRVITLQDAFLAIGVNGLQDWLRDAERP</sequence>
<dbReference type="SUPFAM" id="SSF48371">
    <property type="entry name" value="ARM repeat"/>
    <property type="match status" value="1"/>
</dbReference>
<dbReference type="Pfam" id="PF00004">
    <property type="entry name" value="AAA"/>
    <property type="match status" value="1"/>
</dbReference>
<evidence type="ECO:0000313" key="3">
    <source>
        <dbReference type="Proteomes" id="UP000008888"/>
    </source>
</evidence>
<proteinExistence type="predicted"/>
<dbReference type="Gene3D" id="3.40.50.300">
    <property type="entry name" value="P-loop containing nucleotide triphosphate hydrolases"/>
    <property type="match status" value="1"/>
</dbReference>
<dbReference type="KEGG" id="mmt:Metme_3358"/>
<protein>
    <recommendedName>
        <fullName evidence="1">ATPase AAA-type core domain-containing protein</fullName>
    </recommendedName>
</protein>
<name>G0A6A1_METMM</name>
<reference evidence="3" key="3">
    <citation type="submission" date="2011-05" db="EMBL/GenBank/DDBJ databases">
        <title>Complete sequence of Methylomonas methanica MC09.</title>
        <authorList>
            <consortium name="US DOE Joint Genome Institute"/>
            <person name="Lucas S."/>
            <person name="Han J."/>
            <person name="Lapidus A."/>
            <person name="Cheng J.-F."/>
            <person name="Goodwin L."/>
            <person name="Pitluck S."/>
            <person name="Peters L."/>
            <person name="Mikhailova N."/>
            <person name="Teshima H."/>
            <person name="Han C."/>
            <person name="Tapia R."/>
            <person name="Land M."/>
            <person name="Hauser L."/>
            <person name="Kyrpides N."/>
            <person name="Ivanova N."/>
            <person name="Pagani I."/>
            <person name="Stein L."/>
            <person name="Woyke T."/>
        </authorList>
    </citation>
    <scope>NUCLEOTIDE SEQUENCE [LARGE SCALE GENOMIC DNA]</scope>
    <source>
        <strain evidence="3">MC09</strain>
    </source>
</reference>
<accession>G0A6A1</accession>
<dbReference type="GO" id="GO:0005524">
    <property type="term" value="F:ATP binding"/>
    <property type="evidence" value="ECO:0007669"/>
    <property type="project" value="InterPro"/>
</dbReference>
<dbReference type="OrthoDB" id="8889741at2"/>
<dbReference type="STRING" id="857087.Metme_3358"/>
<evidence type="ECO:0000259" key="1">
    <source>
        <dbReference type="Pfam" id="PF00004"/>
    </source>
</evidence>
<dbReference type="GO" id="GO:0016887">
    <property type="term" value="F:ATP hydrolysis activity"/>
    <property type="evidence" value="ECO:0007669"/>
    <property type="project" value="InterPro"/>
</dbReference>
<dbReference type="InterPro" id="IPR003959">
    <property type="entry name" value="ATPase_AAA_core"/>
</dbReference>